<evidence type="ECO:0000313" key="1">
    <source>
        <dbReference type="EMBL" id="QSE93050.1"/>
    </source>
</evidence>
<accession>A0A974W9D7</accession>
<dbReference type="RefSeq" id="WP_206009571.1">
    <property type="nucleotide sequence ID" value="NZ_CP070619.1"/>
</dbReference>
<evidence type="ECO:0000313" key="2">
    <source>
        <dbReference type="Proteomes" id="UP000662986"/>
    </source>
</evidence>
<dbReference type="InterPro" id="IPR018721">
    <property type="entry name" value="DUF2252"/>
</dbReference>
<organism evidence="1 2">
    <name type="scientific">Rhodococcus pseudokoreensis</name>
    <dbReference type="NCBI Taxonomy" id="2811421"/>
    <lineage>
        <taxon>Bacteria</taxon>
        <taxon>Bacillati</taxon>
        <taxon>Actinomycetota</taxon>
        <taxon>Actinomycetes</taxon>
        <taxon>Mycobacteriales</taxon>
        <taxon>Nocardiaceae</taxon>
        <taxon>Rhodococcus</taxon>
    </lineage>
</organism>
<keyword evidence="2" id="KW-1185">Reference proteome</keyword>
<dbReference type="PANTHER" id="PTHR39441:SF1">
    <property type="entry name" value="DUF2252 DOMAIN-CONTAINING PROTEIN"/>
    <property type="match status" value="1"/>
</dbReference>
<sequence length="466" mass="51555">MATPPRAGRTTVIDARRSAGKAARETLSRKAQGVFALPERDPVAVIEAQNTTRVQTLVPIRVGRMLESPFALYRGSAAMMAHDLADSPVTGCQVVASGDAHLANFGLFASPERRMLFDLNDFDEAYPAPWEWDVRRLAASVWIHGRANSYTEAQCADATGAAVRSYRNTLSALFQLTATERYYFQEETDVLEHDPRAQKQRIRAIAEKARKRTSEQVLRKLTTMEEDGKPYIVDQFPVIRHSTKYDLGRITELYHLYLDTLRADIRLLLTQYEVVDYAMRIVGVGSVGTRCWLLLLQGPAGEPLFLQAKEAPRSVLETHGKVAAAPDSIIRAVAENGQGSRVVGAQRILQAQSDPFLGWVRDVEGDDGLRRDFYLRQFRDMKGSVDLQTLVPAQSARYAALCGTMLARAHSQSPGSAFIAGYLGNGETFDLAITAWARLYADQSEKDHDALRAAVKAGRLPAETGL</sequence>
<dbReference type="Pfam" id="PF10009">
    <property type="entry name" value="DUF2252"/>
    <property type="match status" value="1"/>
</dbReference>
<protein>
    <submittedName>
        <fullName evidence="1">DUF2252 domain-containing protein</fullName>
    </submittedName>
</protein>
<dbReference type="EMBL" id="CP070619">
    <property type="protein sequence ID" value="QSE93050.1"/>
    <property type="molecule type" value="Genomic_DNA"/>
</dbReference>
<proteinExistence type="predicted"/>
<reference evidence="1 2" key="2">
    <citation type="journal article" date="2022" name="Arch. Microbiol.">
        <title>Rhodococcus pseudokoreensis sp. nov. isolated from the rhizosphere of young M26 apple rootstocks.</title>
        <authorList>
            <person name="Kampfer P."/>
            <person name="Glaeser S.P."/>
            <person name="Blom J."/>
            <person name="Wolf J."/>
            <person name="Benning S."/>
            <person name="Schloter M."/>
            <person name="Neumann-Schaal M."/>
        </authorList>
    </citation>
    <scope>NUCLEOTIDE SEQUENCE [LARGE SCALE GENOMIC DNA]</scope>
    <source>
        <strain evidence="1 2">R79</strain>
    </source>
</reference>
<reference evidence="1 2" key="1">
    <citation type="journal article" date="2021" name="Microbiol. Resour. Announc.">
        <title>Complete Genome Sequences of Two Rhodococcus sp. Strains with Large and Linear Chromosomes, Isolated from Apple Rhizosphere.</title>
        <authorList>
            <person name="Benning S."/>
            <person name="Brugnone N."/>
            <person name="Siani R."/>
            <person name="Kublik S."/>
            <person name="Schloter M."/>
            <person name="Rad V."/>
        </authorList>
    </citation>
    <scope>NUCLEOTIDE SEQUENCE [LARGE SCALE GENOMIC DNA]</scope>
    <source>
        <strain evidence="1 2">R79</strain>
    </source>
</reference>
<name>A0A974W9D7_9NOCA</name>
<dbReference type="Proteomes" id="UP000662986">
    <property type="component" value="Chromosome"/>
</dbReference>
<dbReference type="PANTHER" id="PTHR39441">
    <property type="entry name" value="DUF2252 DOMAIN-CONTAINING PROTEIN"/>
    <property type="match status" value="1"/>
</dbReference>
<gene>
    <name evidence="1" type="ORF">JWS13_32915</name>
</gene>